<dbReference type="Gene3D" id="3.20.20.70">
    <property type="entry name" value="Aldolase class I"/>
    <property type="match status" value="1"/>
</dbReference>
<dbReference type="PANTHER" id="PTHR48413">
    <property type="match status" value="1"/>
</dbReference>
<keyword evidence="3" id="KW-1185">Reference proteome</keyword>
<protein>
    <recommendedName>
        <fullName evidence="4">Sulfonate biosynthesis enzyme</fullName>
    </recommendedName>
</protein>
<reference evidence="2 3" key="1">
    <citation type="submission" date="2023-08" db="EMBL/GenBank/DDBJ databases">
        <title>Black Yeasts Isolated from many extreme environments.</title>
        <authorList>
            <person name="Coleine C."/>
            <person name="Stajich J.E."/>
            <person name="Selbmann L."/>
        </authorList>
    </citation>
    <scope>NUCLEOTIDE SEQUENCE [LARGE SCALE GENOMIC DNA]</scope>
    <source>
        <strain evidence="2 3">CCFEE 5935</strain>
    </source>
</reference>
<accession>A0AAV9PFK0</accession>
<evidence type="ECO:0008006" key="4">
    <source>
        <dbReference type="Google" id="ProtNLM"/>
    </source>
</evidence>
<gene>
    <name evidence="2" type="ORF">LTR77_003649</name>
</gene>
<dbReference type="Pfam" id="PF02679">
    <property type="entry name" value="ComA"/>
    <property type="match status" value="1"/>
</dbReference>
<dbReference type="PANTHER" id="PTHR48413:SF1">
    <property type="entry name" value="PROTEIN HEAT-STRESS-ASSOCIATED 32"/>
    <property type="match status" value="1"/>
</dbReference>
<dbReference type="AlphaFoldDB" id="A0AAV9PFK0"/>
<dbReference type="RefSeq" id="XP_064660856.1">
    <property type="nucleotide sequence ID" value="XM_064800905.1"/>
</dbReference>
<organism evidence="2 3">
    <name type="scientific">Saxophila tyrrhenica</name>
    <dbReference type="NCBI Taxonomy" id="1690608"/>
    <lineage>
        <taxon>Eukaryota</taxon>
        <taxon>Fungi</taxon>
        <taxon>Dikarya</taxon>
        <taxon>Ascomycota</taxon>
        <taxon>Pezizomycotina</taxon>
        <taxon>Dothideomycetes</taxon>
        <taxon>Dothideomycetidae</taxon>
        <taxon>Mycosphaerellales</taxon>
        <taxon>Extremaceae</taxon>
        <taxon>Saxophila</taxon>
    </lineage>
</organism>
<dbReference type="EMBL" id="JAVRRT010000005">
    <property type="protein sequence ID" value="KAK5172012.1"/>
    <property type="molecule type" value="Genomic_DNA"/>
</dbReference>
<dbReference type="SUPFAM" id="SSF102110">
    <property type="entry name" value="(2r)-phospho-3-sulfolactate synthase ComA"/>
    <property type="match status" value="1"/>
</dbReference>
<evidence type="ECO:0000256" key="1">
    <source>
        <dbReference type="ARBA" id="ARBA00010424"/>
    </source>
</evidence>
<proteinExistence type="inferred from homology"/>
<comment type="similarity">
    <text evidence="1">Belongs to the phosphosulfolactate synthase family.</text>
</comment>
<dbReference type="InterPro" id="IPR003830">
    <property type="entry name" value="ComA_synth"/>
</dbReference>
<dbReference type="Proteomes" id="UP001337655">
    <property type="component" value="Unassembled WGS sequence"/>
</dbReference>
<dbReference type="InterPro" id="IPR036112">
    <property type="entry name" value="ComA_synth_sf"/>
</dbReference>
<name>A0AAV9PFK0_9PEZI</name>
<comment type="caution">
    <text evidence="2">The sequence shown here is derived from an EMBL/GenBank/DDBJ whole genome shotgun (WGS) entry which is preliminary data.</text>
</comment>
<dbReference type="InterPro" id="IPR013785">
    <property type="entry name" value="Aldolase_TIM"/>
</dbReference>
<evidence type="ECO:0000313" key="2">
    <source>
        <dbReference type="EMBL" id="KAK5172012.1"/>
    </source>
</evidence>
<evidence type="ECO:0000313" key="3">
    <source>
        <dbReference type="Proteomes" id="UP001337655"/>
    </source>
</evidence>
<dbReference type="GeneID" id="89924995"/>
<sequence>MAALMPKGLPWASSLRNTTQLFKNQRSLAKAFSTTTFQRSQPGLLLHDAKTGYGFIRHNKVPEKPRSKGVTEIRGPYYTAMGPRYLSDVLETMGGHVDGLKFAGGSFSLFPEAKLREIIDLAHSYGVYVSTGGWMEHILASGGDVDKYIATCRRLGFDVIEISTGFLSIPGEDWLRLVDRVHNAGLKAKPELGIQFGAGGDTATSELESVGTSDPSKLLNMAKRFVDAGVERMMIESEGITENVNSWRTDVIQKILNELPMEKVMFEAADPSVFNWYIREFGIDVNLFVDHSQIVQLAGLRAGIWGKSDTFGKIVSYRPAD</sequence>